<reference evidence="2 3" key="1">
    <citation type="submission" date="2017-07" db="EMBL/GenBank/DDBJ databases">
        <title>Amycolatopsis alba DSM 44262 Genome sequencing and assembly.</title>
        <authorList>
            <person name="Kaur N."/>
            <person name="Mayilraj S."/>
        </authorList>
    </citation>
    <scope>NUCLEOTIDE SEQUENCE [LARGE SCALE GENOMIC DNA]</scope>
    <source>
        <strain evidence="2 3">DSM 44262</strain>
    </source>
</reference>
<comment type="caution">
    <text evidence="2">The sequence shown here is derived from an EMBL/GenBank/DDBJ whole genome shotgun (WGS) entry which is preliminary data.</text>
</comment>
<dbReference type="Gene3D" id="2.130.10.10">
    <property type="entry name" value="YVTN repeat-like/Quinoprotein amine dehydrogenase"/>
    <property type="match status" value="1"/>
</dbReference>
<dbReference type="InterPro" id="IPR019405">
    <property type="entry name" value="Lactonase_7-beta_prop"/>
</dbReference>
<dbReference type="PANTHER" id="PTHR30344:SF1">
    <property type="entry name" value="6-PHOSPHOGLUCONOLACTONASE"/>
    <property type="match status" value="1"/>
</dbReference>
<dbReference type="AlphaFoldDB" id="A0A229S692"/>
<comment type="similarity">
    <text evidence="1">Belongs to the cycloisomerase 2 family.</text>
</comment>
<gene>
    <name evidence="2" type="ORF">CFP75_05130</name>
</gene>
<keyword evidence="3" id="KW-1185">Reference proteome</keyword>
<evidence type="ECO:0000313" key="2">
    <source>
        <dbReference type="EMBL" id="OXM54453.1"/>
    </source>
</evidence>
<evidence type="ECO:0000256" key="1">
    <source>
        <dbReference type="ARBA" id="ARBA00005564"/>
    </source>
</evidence>
<dbReference type="SUPFAM" id="SSF51004">
    <property type="entry name" value="C-terminal (heme d1) domain of cytochrome cd1-nitrite reductase"/>
    <property type="match status" value="1"/>
</dbReference>
<dbReference type="InterPro" id="IPR050282">
    <property type="entry name" value="Cycloisomerase_2"/>
</dbReference>
<dbReference type="PANTHER" id="PTHR30344">
    <property type="entry name" value="6-PHOSPHOGLUCONOLACTONASE-RELATED"/>
    <property type="match status" value="1"/>
</dbReference>
<organism evidence="2 3">
    <name type="scientific">Amycolatopsis alba DSM 44262</name>
    <dbReference type="NCBI Taxonomy" id="1125972"/>
    <lineage>
        <taxon>Bacteria</taxon>
        <taxon>Bacillati</taxon>
        <taxon>Actinomycetota</taxon>
        <taxon>Actinomycetes</taxon>
        <taxon>Pseudonocardiales</taxon>
        <taxon>Pseudonocardiaceae</taxon>
        <taxon>Amycolatopsis</taxon>
    </lineage>
</organism>
<evidence type="ECO:0000313" key="3">
    <source>
        <dbReference type="Proteomes" id="UP000215563"/>
    </source>
</evidence>
<sequence length="360" mass="37453">MRSKVFSSASGCCTVCVVTSANDDRTLIIVGSYTAASDGSGEGIGTFWRDERAGELTPAGSLELDSPSWLTPHPTLPVLYAANETADGAITAVAVAGDGTLEALNSLPTGGADPCHLAATPDGRFLVCANYSGGSLAVFALGKDGVPTVRTALVHHEGTGPNLERQEAAHVHMAVVDETGTLVSAVDLGTDEIRSYCLGEEGELIPLSVSALPAGTGPRQLVRRPGTNHAYVVGELAASLVTVREDPPGTFAVENSIPATLAPGGDNLPGQLTLHGDRLFLSNRGPEKITEFAFDGVLPKAVADHGTGAWPRHFSVVGEHCYVASQSDDVIQAYELATWRLIGSYPIGSPAYIGPWRSAR</sequence>
<dbReference type="EMBL" id="NMQU01000013">
    <property type="protein sequence ID" value="OXM54453.1"/>
    <property type="molecule type" value="Genomic_DNA"/>
</dbReference>
<dbReference type="Proteomes" id="UP000215563">
    <property type="component" value="Unassembled WGS sequence"/>
</dbReference>
<dbReference type="InterPro" id="IPR011048">
    <property type="entry name" value="Haem_d1_sf"/>
</dbReference>
<protein>
    <submittedName>
        <fullName evidence="2">6-phosphogluconolactonase</fullName>
    </submittedName>
</protein>
<dbReference type="GO" id="GO:0017057">
    <property type="term" value="F:6-phosphogluconolactonase activity"/>
    <property type="evidence" value="ECO:0007669"/>
    <property type="project" value="TreeGrafter"/>
</dbReference>
<dbReference type="InterPro" id="IPR015943">
    <property type="entry name" value="WD40/YVTN_repeat-like_dom_sf"/>
</dbReference>
<name>A0A229S692_AMYAL</name>
<dbReference type="Pfam" id="PF10282">
    <property type="entry name" value="Lactonase"/>
    <property type="match status" value="1"/>
</dbReference>
<proteinExistence type="inferred from homology"/>
<accession>A0A229S692</accession>